<accession>M5RNW0</accession>
<dbReference type="PRINTS" id="PR00411">
    <property type="entry name" value="PNDRDTASEI"/>
</dbReference>
<dbReference type="InterPro" id="IPR023753">
    <property type="entry name" value="FAD/NAD-binding_dom"/>
</dbReference>
<proteinExistence type="inferred from homology"/>
<evidence type="ECO:0000256" key="2">
    <source>
        <dbReference type="ARBA" id="ARBA00012608"/>
    </source>
</evidence>
<dbReference type="InterPro" id="IPR001100">
    <property type="entry name" value="Pyr_nuc-diS_OxRdtase"/>
</dbReference>
<dbReference type="InterPro" id="IPR006258">
    <property type="entry name" value="Lipoamide_DH"/>
</dbReference>
<evidence type="ECO:0000256" key="12">
    <source>
        <dbReference type="PIRSR" id="PIRSR000350-3"/>
    </source>
</evidence>
<evidence type="ECO:0000259" key="15">
    <source>
        <dbReference type="Pfam" id="PF02852"/>
    </source>
</evidence>
<keyword evidence="12" id="KW-0547">Nucleotide-binding</keyword>
<dbReference type="Proteomes" id="UP000011991">
    <property type="component" value="Unassembled WGS sequence"/>
</dbReference>
<evidence type="ECO:0000256" key="5">
    <source>
        <dbReference type="ARBA" id="ARBA00022827"/>
    </source>
</evidence>
<dbReference type="GO" id="GO:0004148">
    <property type="term" value="F:dihydrolipoyl dehydrogenase (NADH) activity"/>
    <property type="evidence" value="ECO:0007669"/>
    <property type="project" value="UniProtKB-EC"/>
</dbReference>
<keyword evidence="18" id="KW-1185">Reference proteome</keyword>
<evidence type="ECO:0000256" key="1">
    <source>
        <dbReference type="ARBA" id="ARBA00007532"/>
    </source>
</evidence>
<dbReference type="InterPro" id="IPR050151">
    <property type="entry name" value="Class-I_Pyr_Nuc-Dis_Oxidored"/>
</dbReference>
<dbReference type="PATRIC" id="fig|1265738.3.peg.2097"/>
<evidence type="ECO:0000313" key="17">
    <source>
        <dbReference type="EMBL" id="EMI20985.1"/>
    </source>
</evidence>
<dbReference type="InterPro" id="IPR004099">
    <property type="entry name" value="Pyr_nucl-diS_OxRdtase_dimer"/>
</dbReference>
<feature type="binding site" evidence="12">
    <location>
        <begin position="204"/>
        <end position="211"/>
    </location>
    <ligand>
        <name>NAD(+)</name>
        <dbReference type="ChEBI" id="CHEBI:57540"/>
    </ligand>
</feature>
<keyword evidence="5 12" id="KW-0274">FAD</keyword>
<dbReference type="PROSITE" id="PS00076">
    <property type="entry name" value="PYRIDINE_REDOX_1"/>
    <property type="match status" value="1"/>
</dbReference>
<dbReference type="GO" id="GO:0050660">
    <property type="term" value="F:flavin adenine dinucleotide binding"/>
    <property type="evidence" value="ECO:0007669"/>
    <property type="project" value="InterPro"/>
</dbReference>
<organism evidence="17 18">
    <name type="scientific">Rhodopirellula maiorica SM1</name>
    <dbReference type="NCBI Taxonomy" id="1265738"/>
    <lineage>
        <taxon>Bacteria</taxon>
        <taxon>Pseudomonadati</taxon>
        <taxon>Planctomycetota</taxon>
        <taxon>Planctomycetia</taxon>
        <taxon>Pirellulales</taxon>
        <taxon>Pirellulaceae</taxon>
        <taxon>Novipirellula</taxon>
    </lineage>
</organism>
<evidence type="ECO:0000256" key="10">
    <source>
        <dbReference type="ARBA" id="ARBA00049187"/>
    </source>
</evidence>
<dbReference type="PANTHER" id="PTHR22912">
    <property type="entry name" value="DISULFIDE OXIDOREDUCTASE"/>
    <property type="match status" value="1"/>
</dbReference>
<evidence type="ECO:0000313" key="18">
    <source>
        <dbReference type="Proteomes" id="UP000011991"/>
    </source>
</evidence>
<feature type="binding site" evidence="12">
    <location>
        <begin position="342"/>
        <end position="345"/>
    </location>
    <ligand>
        <name>FAD</name>
        <dbReference type="ChEBI" id="CHEBI:57692"/>
    </ligand>
</feature>
<feature type="binding site" evidence="12">
    <location>
        <position position="336"/>
    </location>
    <ligand>
        <name>FAD</name>
        <dbReference type="ChEBI" id="CHEBI:57692"/>
    </ligand>
</feature>
<evidence type="ECO:0000256" key="7">
    <source>
        <dbReference type="ARBA" id="ARBA00023027"/>
    </source>
</evidence>
<comment type="similarity">
    <text evidence="1 14">Belongs to the class-I pyridine nucleotide-disulfide oxidoreductase family.</text>
</comment>
<dbReference type="FunFam" id="3.30.390.30:FF:000001">
    <property type="entry name" value="Dihydrolipoyl dehydrogenase"/>
    <property type="match status" value="1"/>
</dbReference>
<feature type="binding site" evidence="12">
    <location>
        <position position="227"/>
    </location>
    <ligand>
        <name>NAD(+)</name>
        <dbReference type="ChEBI" id="CHEBI:57540"/>
    </ligand>
</feature>
<feature type="domain" description="Pyridine nucleotide-disulphide oxidoreductase dimerisation" evidence="15">
    <location>
        <begin position="370"/>
        <end position="477"/>
    </location>
</feature>
<dbReference type="Gene3D" id="3.30.390.30">
    <property type="match status" value="1"/>
</dbReference>
<evidence type="ECO:0000256" key="13">
    <source>
        <dbReference type="PIRSR" id="PIRSR000350-4"/>
    </source>
</evidence>
<dbReference type="PANTHER" id="PTHR22912:SF160">
    <property type="entry name" value="DIHYDROLIPOYL DEHYDROGENASE"/>
    <property type="match status" value="1"/>
</dbReference>
<feature type="binding site" evidence="12">
    <location>
        <position position="70"/>
    </location>
    <ligand>
        <name>FAD</name>
        <dbReference type="ChEBI" id="CHEBI:57692"/>
    </ligand>
</feature>
<dbReference type="Gene3D" id="3.50.50.60">
    <property type="entry name" value="FAD/NAD(P)-binding domain"/>
    <property type="match status" value="2"/>
</dbReference>
<name>M5RNW0_9BACT</name>
<comment type="caution">
    <text evidence="17">The sequence shown here is derived from an EMBL/GenBank/DDBJ whole genome shotgun (WGS) entry which is preliminary data.</text>
</comment>
<dbReference type="SUPFAM" id="SSF51905">
    <property type="entry name" value="FAD/NAD(P)-binding domain"/>
    <property type="match status" value="1"/>
</dbReference>
<protein>
    <recommendedName>
        <fullName evidence="3 14">Dihydrolipoyl dehydrogenase</fullName>
        <ecNumber evidence="2 14">1.8.1.4</ecNumber>
    </recommendedName>
</protein>
<feature type="active site" description="Proton acceptor" evidence="11">
    <location>
        <position position="468"/>
    </location>
</feature>
<dbReference type="AlphaFoldDB" id="M5RNW0"/>
<evidence type="ECO:0000256" key="4">
    <source>
        <dbReference type="ARBA" id="ARBA00022630"/>
    </source>
</evidence>
<evidence type="ECO:0000256" key="8">
    <source>
        <dbReference type="ARBA" id="ARBA00023157"/>
    </source>
</evidence>
<keyword evidence="4 14" id="KW-0285">Flavoprotein</keyword>
<evidence type="ECO:0000256" key="14">
    <source>
        <dbReference type="RuleBase" id="RU003692"/>
    </source>
</evidence>
<dbReference type="PRINTS" id="PR00368">
    <property type="entry name" value="FADPNR"/>
</dbReference>
<dbReference type="Pfam" id="PF07992">
    <property type="entry name" value="Pyr_redox_2"/>
    <property type="match status" value="1"/>
</dbReference>
<dbReference type="InterPro" id="IPR036188">
    <property type="entry name" value="FAD/NAD-bd_sf"/>
</dbReference>
<evidence type="ECO:0000256" key="9">
    <source>
        <dbReference type="ARBA" id="ARBA00023284"/>
    </source>
</evidence>
<evidence type="ECO:0000256" key="11">
    <source>
        <dbReference type="PIRSR" id="PIRSR000350-2"/>
    </source>
</evidence>
<reference evidence="17 18" key="1">
    <citation type="journal article" date="2013" name="Mar. Genomics">
        <title>Expression of sulfatases in Rhodopirellula baltica and the diversity of sulfatases in the genus Rhodopirellula.</title>
        <authorList>
            <person name="Wegner C.E."/>
            <person name="Richter-Heitmann T."/>
            <person name="Klindworth A."/>
            <person name="Klockow C."/>
            <person name="Richter M."/>
            <person name="Achstetter T."/>
            <person name="Glockner F.O."/>
            <person name="Harder J."/>
        </authorList>
    </citation>
    <scope>NUCLEOTIDE SEQUENCE [LARGE SCALE GENOMIC DNA]</scope>
    <source>
        <strain evidence="17 18">SM1</strain>
    </source>
</reference>
<feature type="domain" description="FAD/NAD(P)-binding" evidence="16">
    <location>
        <begin position="25"/>
        <end position="351"/>
    </location>
</feature>
<dbReference type="GO" id="GO:0006103">
    <property type="term" value="P:2-oxoglutarate metabolic process"/>
    <property type="evidence" value="ECO:0007669"/>
    <property type="project" value="TreeGrafter"/>
</dbReference>
<evidence type="ECO:0000259" key="16">
    <source>
        <dbReference type="Pfam" id="PF07992"/>
    </source>
</evidence>
<dbReference type="PIRSF" id="PIRSF000350">
    <property type="entry name" value="Mercury_reductase_MerA"/>
    <property type="match status" value="1"/>
</dbReference>
<feature type="binding site" evidence="12">
    <location>
        <begin position="167"/>
        <end position="169"/>
    </location>
    <ligand>
        <name>FAD</name>
        <dbReference type="ChEBI" id="CHEBI:57692"/>
    </ligand>
</feature>
<feature type="binding site" evidence="12">
    <location>
        <position position="135"/>
    </location>
    <ligand>
        <name>FAD</name>
        <dbReference type="ChEBI" id="CHEBI:57692"/>
    </ligand>
</feature>
<evidence type="ECO:0000256" key="3">
    <source>
        <dbReference type="ARBA" id="ARBA00016961"/>
    </source>
</evidence>
<dbReference type="EMBL" id="ANOG01000291">
    <property type="protein sequence ID" value="EMI20985.1"/>
    <property type="molecule type" value="Genomic_DNA"/>
</dbReference>
<keyword evidence="8" id="KW-1015">Disulfide bond</keyword>
<evidence type="ECO:0000256" key="6">
    <source>
        <dbReference type="ARBA" id="ARBA00023002"/>
    </source>
</evidence>
<dbReference type="InterPro" id="IPR012999">
    <property type="entry name" value="Pyr_OxRdtase_I_AS"/>
</dbReference>
<dbReference type="InterPro" id="IPR016156">
    <property type="entry name" value="FAD/NAD-linked_Rdtase_dimer_sf"/>
</dbReference>
<dbReference type="SUPFAM" id="SSF55424">
    <property type="entry name" value="FAD/NAD-linked reductases, dimerisation (C-terminal) domain"/>
    <property type="match status" value="1"/>
</dbReference>
<comment type="cofactor">
    <cofactor evidence="12 14">
        <name>FAD</name>
        <dbReference type="ChEBI" id="CHEBI:57692"/>
    </cofactor>
    <text evidence="12 14">Binds 1 FAD per subunit.</text>
</comment>
<dbReference type="EC" id="1.8.1.4" evidence="2 14"/>
<gene>
    <name evidence="17" type="ORF">RMSM_02091</name>
</gene>
<feature type="binding site" evidence="12">
    <location>
        <position position="295"/>
    </location>
    <ligand>
        <name>NAD(+)</name>
        <dbReference type="ChEBI" id="CHEBI:57540"/>
    </ligand>
</feature>
<keyword evidence="6 14" id="KW-0560">Oxidoreductase</keyword>
<comment type="miscellaneous">
    <text evidence="14">The active site is a redox-active disulfide bond.</text>
</comment>
<keyword evidence="9 14" id="KW-0676">Redox-active center</keyword>
<dbReference type="Pfam" id="PF02852">
    <property type="entry name" value="Pyr_redox_dim"/>
    <property type="match status" value="1"/>
</dbReference>
<feature type="disulfide bond" description="Redox-active" evidence="13">
    <location>
        <begin position="61"/>
        <end position="66"/>
    </location>
</feature>
<dbReference type="NCBIfam" id="TIGR01350">
    <property type="entry name" value="lipoamide_DH"/>
    <property type="match status" value="1"/>
</dbReference>
<sequence length="501" mass="53343">MRWAVFTNRPYRFFERQTPLMHSPVVVLGGGPGGYAAAFLAADEGLDVTIVEAEPRLGGTCLLRGCIPSKALLHVAKVISEVDELREDWGVVYDEKPKIDVDKVRARKEKVISNLTGGLGQLAKRRNVTVIQARGTFLNSTTLKLEGDDESIPEGGELTFDHCIVATGSVPTMPPAFDIGSDRVMDSTGALALTDIPETLLVVGGGYIGLEMGSVYAHLGSKVSVVELAEGLLPGADRDLVKPLAKRINQMCEGRVMLNTKVGSLAEDGDKIQVTFEGPAHFGHEKFDRVLISIGRRPVTRGLGLENTSVVVNERGFIECDAQQRTADPHIFAIGDVAGDPMLAHKATHEGRVAAEVIAGKPAAFDKVAIPAVVFTDPEIAWAGLTEGEAKAAGRKVDVEVYPWAASGRAQALNITDGLTKWLVDPETQRVLGCGIVGSGAGELIAEAVLAIEMGCEVHDITESVHPHPTLSETLMNAGEVHFGTATEIYKPKKKPAAAAS</sequence>
<keyword evidence="7 12" id="KW-0520">NAD</keyword>
<comment type="catalytic activity">
    <reaction evidence="10 14">
        <text>N(6)-[(R)-dihydrolipoyl]-L-lysyl-[protein] + NAD(+) = N(6)-[(R)-lipoyl]-L-lysyl-[protein] + NADH + H(+)</text>
        <dbReference type="Rhea" id="RHEA:15045"/>
        <dbReference type="Rhea" id="RHEA-COMP:10474"/>
        <dbReference type="Rhea" id="RHEA-COMP:10475"/>
        <dbReference type="ChEBI" id="CHEBI:15378"/>
        <dbReference type="ChEBI" id="CHEBI:57540"/>
        <dbReference type="ChEBI" id="CHEBI:57945"/>
        <dbReference type="ChEBI" id="CHEBI:83099"/>
        <dbReference type="ChEBI" id="CHEBI:83100"/>
        <dbReference type="EC" id="1.8.1.4"/>
    </reaction>
</comment>